<feature type="transmembrane region" description="Helical" evidence="1">
    <location>
        <begin position="184"/>
        <end position="206"/>
    </location>
</feature>
<dbReference type="Proteomes" id="UP000241201">
    <property type="component" value="Unassembled WGS sequence"/>
</dbReference>
<protein>
    <recommendedName>
        <fullName evidence="2">DJ-1/PfpI domain-containing protein</fullName>
    </recommendedName>
</protein>
<evidence type="ECO:0000259" key="2">
    <source>
        <dbReference type="Pfam" id="PF01965"/>
    </source>
</evidence>
<organism evidence="3 4">
    <name type="scientific">Faecalibacillus faecis</name>
    <dbReference type="NCBI Taxonomy" id="1982628"/>
    <lineage>
        <taxon>Bacteria</taxon>
        <taxon>Bacillati</taxon>
        <taxon>Bacillota</taxon>
        <taxon>Erysipelotrichia</taxon>
        <taxon>Erysipelotrichales</taxon>
        <taxon>Coprobacillaceae</taxon>
        <taxon>Faecalibacillus</taxon>
    </lineage>
</organism>
<evidence type="ECO:0000256" key="1">
    <source>
        <dbReference type="SAM" id="Phobius"/>
    </source>
</evidence>
<dbReference type="InterPro" id="IPR002818">
    <property type="entry name" value="DJ-1/PfpI"/>
</dbReference>
<name>A0A2T3FXB6_9FIRM</name>
<dbReference type="InterPro" id="IPR050325">
    <property type="entry name" value="Prot/Nucl_acid_deglycase"/>
</dbReference>
<gene>
    <name evidence="3" type="ORF">C7U55_08670</name>
</gene>
<dbReference type="GO" id="GO:0005737">
    <property type="term" value="C:cytoplasm"/>
    <property type="evidence" value="ECO:0007669"/>
    <property type="project" value="TreeGrafter"/>
</dbReference>
<dbReference type="Gene3D" id="3.40.50.880">
    <property type="match status" value="1"/>
</dbReference>
<feature type="transmembrane region" description="Helical" evidence="1">
    <location>
        <begin position="212"/>
        <end position="231"/>
    </location>
</feature>
<dbReference type="AlphaFoldDB" id="A0A2T3FXB6"/>
<evidence type="ECO:0000313" key="3">
    <source>
        <dbReference type="EMBL" id="PST39917.1"/>
    </source>
</evidence>
<evidence type="ECO:0000313" key="4">
    <source>
        <dbReference type="Proteomes" id="UP000241201"/>
    </source>
</evidence>
<dbReference type="PANTHER" id="PTHR48094:SF12">
    <property type="entry name" value="PARKINSON DISEASE PROTEIN 7 HOMOLOG"/>
    <property type="match status" value="1"/>
</dbReference>
<dbReference type="RefSeq" id="WP_106988228.1">
    <property type="nucleotide sequence ID" value="NZ_PYLP01000010.1"/>
</dbReference>
<feature type="transmembrane region" description="Helical" evidence="1">
    <location>
        <begin position="157"/>
        <end position="177"/>
    </location>
</feature>
<accession>A0A2T3FXB6</accession>
<dbReference type="EMBL" id="PYLP01000010">
    <property type="protein sequence ID" value="PST39917.1"/>
    <property type="molecule type" value="Genomic_DNA"/>
</dbReference>
<feature type="domain" description="DJ-1/PfpI" evidence="2">
    <location>
        <begin position="2"/>
        <end position="128"/>
    </location>
</feature>
<dbReference type="InterPro" id="IPR029062">
    <property type="entry name" value="Class_I_gatase-like"/>
</dbReference>
<keyword evidence="1" id="KW-0812">Transmembrane</keyword>
<feature type="transmembrane region" description="Helical" evidence="1">
    <location>
        <begin position="129"/>
        <end position="151"/>
    </location>
</feature>
<dbReference type="CDD" id="cd03135">
    <property type="entry name" value="GATase1_DJ-1"/>
    <property type="match status" value="1"/>
</dbReference>
<proteinExistence type="predicted"/>
<keyword evidence="1" id="KW-1133">Transmembrane helix</keyword>
<comment type="caution">
    <text evidence="3">The sequence shown here is derived from an EMBL/GenBank/DDBJ whole genome shotgun (WGS) entry which is preliminary data.</text>
</comment>
<sequence length="247" mass="27733">MKKVAVIIAPGFEEGEALTIVDILRRGQIQCDTIGFEKEVQGGHEIVLRCDFLLDESLLDYDMVVLPGGYDGIEAMKENKQFLSFLQSMNKDHKYICAMRAAPVALEKENLLINKKFTAYQGYENKINLLTLSFLCMCLFTILHTSITGISQHLSSIALSVQLSTKIGATFMSLTMIGNICTKLLIGFLTNVGNTSSLITLIGYLYDFTKSYQVVFIIALFFHLINLMLLLEICSRYNNKGDRNEIL</sequence>
<keyword evidence="1" id="KW-0472">Membrane</keyword>
<dbReference type="Pfam" id="PF01965">
    <property type="entry name" value="DJ-1_PfpI"/>
    <property type="match status" value="1"/>
</dbReference>
<keyword evidence="4" id="KW-1185">Reference proteome</keyword>
<dbReference type="GeneID" id="77471160"/>
<dbReference type="SUPFAM" id="SSF52317">
    <property type="entry name" value="Class I glutamine amidotransferase-like"/>
    <property type="match status" value="1"/>
</dbReference>
<dbReference type="PANTHER" id="PTHR48094">
    <property type="entry name" value="PROTEIN/NUCLEIC ACID DEGLYCASE DJ-1-RELATED"/>
    <property type="match status" value="1"/>
</dbReference>
<reference evidence="4" key="1">
    <citation type="submission" date="2018-03" db="EMBL/GenBank/DDBJ databases">
        <title>Lachnoclostridium SNUG30370 gen.nov., sp.nov., isolated from human faeces.</title>
        <authorList>
            <person name="Seo B."/>
            <person name="Jeon K."/>
            <person name="Ko G."/>
        </authorList>
    </citation>
    <scope>NUCLEOTIDE SEQUENCE [LARGE SCALE GENOMIC DNA]</scope>
    <source>
        <strain evidence="4">SNUG30370</strain>
    </source>
</reference>